<dbReference type="Proteomes" id="UP000217792">
    <property type="component" value="Chromosome"/>
</dbReference>
<accession>A0AAD1FK25</accession>
<dbReference type="RefSeq" id="WP_096363194.1">
    <property type="nucleotide sequence ID" value="NZ_AP014880.1"/>
</dbReference>
<dbReference type="EMBL" id="AP014880">
    <property type="protein sequence ID" value="BAW17744.1"/>
    <property type="molecule type" value="Genomic_DNA"/>
</dbReference>
<proteinExistence type="predicted"/>
<sequence>MKYTEYQRMQIAQQEYESYEKGQELTIDNKMITIGTVVDVIDQSDNGLHMTVIKEPDIYITLQDKQFCLFYSII</sequence>
<evidence type="ECO:0000313" key="2">
    <source>
        <dbReference type="Proteomes" id="UP000217792"/>
    </source>
</evidence>
<evidence type="ECO:0000313" key="1">
    <source>
        <dbReference type="EMBL" id="BAW17744.1"/>
    </source>
</evidence>
<protein>
    <submittedName>
        <fullName evidence="1">Uncharacterized protein</fullName>
    </submittedName>
</protein>
<reference evidence="1 2" key="1">
    <citation type="journal article" date="2017" name="Infect. Immun.">
        <title>Characterization of the Pathogenicity of Streptococcus intermedius TYG1620 Isolated from a Human Brain Abscess Based on the Complete Genome Sequence with Transcriptome Analysis and Transposon Mutagenesis in a Murine Subcutaneous Abscess Model.</title>
        <authorList>
            <person name="Hasegawa N."/>
            <person name="Sekizuka T."/>
            <person name="Sugi Y."/>
            <person name="Kawakami N."/>
            <person name="Ogasawara Y."/>
            <person name="Kato K."/>
            <person name="Yamashita A."/>
            <person name="Takeuchi F."/>
            <person name="Kuroda M."/>
        </authorList>
    </citation>
    <scope>NUCLEOTIDE SEQUENCE [LARGE SCALE GENOMIC DNA]</scope>
    <source>
        <strain evidence="1 2">TYG1620</strain>
    </source>
</reference>
<name>A0AAD1FK25_STRIT</name>
<organism evidence="1 2">
    <name type="scientific">Streptococcus intermedius</name>
    <dbReference type="NCBI Taxonomy" id="1338"/>
    <lineage>
        <taxon>Bacteria</taxon>
        <taxon>Bacillati</taxon>
        <taxon>Bacillota</taxon>
        <taxon>Bacilli</taxon>
        <taxon>Lactobacillales</taxon>
        <taxon>Streptococcaceae</taxon>
        <taxon>Streptococcus</taxon>
        <taxon>Streptococcus anginosus group</taxon>
    </lineage>
</organism>
<gene>
    <name evidence="1" type="ORF">SITYG_17670</name>
</gene>
<dbReference type="AlphaFoldDB" id="A0AAD1FK25"/>